<proteinExistence type="predicted"/>
<keyword evidence="2" id="KW-1185">Reference proteome</keyword>
<evidence type="ECO:0000313" key="1">
    <source>
        <dbReference type="EMBL" id="KAK3715725.1"/>
    </source>
</evidence>
<gene>
    <name evidence="1" type="ORF">LTR37_006950</name>
</gene>
<protein>
    <submittedName>
        <fullName evidence="1">Uncharacterized protein</fullName>
    </submittedName>
</protein>
<name>A0ACC3NEV1_9PEZI</name>
<organism evidence="1 2">
    <name type="scientific">Vermiconidia calcicola</name>
    <dbReference type="NCBI Taxonomy" id="1690605"/>
    <lineage>
        <taxon>Eukaryota</taxon>
        <taxon>Fungi</taxon>
        <taxon>Dikarya</taxon>
        <taxon>Ascomycota</taxon>
        <taxon>Pezizomycotina</taxon>
        <taxon>Dothideomycetes</taxon>
        <taxon>Dothideomycetidae</taxon>
        <taxon>Mycosphaerellales</taxon>
        <taxon>Extremaceae</taxon>
        <taxon>Vermiconidia</taxon>
    </lineage>
</organism>
<sequence length="353" mass="40576">MLRFKVAATQADRRKTKGNWIIKSQQRAIAKGECRFFSLPAELRNTIYGFVFTPGAIIKLCKLPRHGHHKEEQDSLTIRFDKSMGNYSRKSGSQTKWENSVSGIVLVNKQAHEEAIAYLYGSCTFTFCPAKSTWAFLHEVSKKNLECVRSISLYRETKAAPDADTDQAHEDLYKTDQSFAKLCLQLVHMLPNVTSLDITLKLNGTPEDVVPDFSVHHLTYGAKQLTRMNWLEPLAVFSSLRNLKDVRFHLHKPQVATLVRYFRDSGFEVMIPTPGGQILTSSQIRAFALDWAKWCAWLYRTMDKACQRLILRAEGDKVWEEHLEMLDSYLQWCQDPWSKPEKYHPVLSETAKA</sequence>
<dbReference type="EMBL" id="JAUTXU010000047">
    <property type="protein sequence ID" value="KAK3715725.1"/>
    <property type="molecule type" value="Genomic_DNA"/>
</dbReference>
<reference evidence="1" key="1">
    <citation type="submission" date="2023-07" db="EMBL/GenBank/DDBJ databases">
        <title>Black Yeasts Isolated from many extreme environments.</title>
        <authorList>
            <person name="Coleine C."/>
            <person name="Stajich J.E."/>
            <person name="Selbmann L."/>
        </authorList>
    </citation>
    <scope>NUCLEOTIDE SEQUENCE</scope>
    <source>
        <strain evidence="1">CCFEE 5714</strain>
    </source>
</reference>
<dbReference type="Proteomes" id="UP001281147">
    <property type="component" value="Unassembled WGS sequence"/>
</dbReference>
<evidence type="ECO:0000313" key="2">
    <source>
        <dbReference type="Proteomes" id="UP001281147"/>
    </source>
</evidence>
<accession>A0ACC3NEV1</accession>
<comment type="caution">
    <text evidence="1">The sequence shown here is derived from an EMBL/GenBank/DDBJ whole genome shotgun (WGS) entry which is preliminary data.</text>
</comment>